<dbReference type="EMBL" id="CP012502">
    <property type="protein sequence ID" value="AOM81716.1"/>
    <property type="molecule type" value="Genomic_DNA"/>
</dbReference>
<gene>
    <name evidence="1" type="ORF">BBEV_0322</name>
</gene>
<dbReference type="Proteomes" id="UP000094463">
    <property type="component" value="Chromosome"/>
</dbReference>
<organism evidence="1 2">
    <name type="scientific">Salisediminibacterium beveridgei</name>
    <dbReference type="NCBI Taxonomy" id="632773"/>
    <lineage>
        <taxon>Bacteria</taxon>
        <taxon>Bacillati</taxon>
        <taxon>Bacillota</taxon>
        <taxon>Bacilli</taxon>
        <taxon>Bacillales</taxon>
        <taxon>Bacillaceae</taxon>
        <taxon>Salisediminibacterium</taxon>
    </lineage>
</organism>
<dbReference type="AlphaFoldDB" id="A0A1D7QRS7"/>
<protein>
    <submittedName>
        <fullName evidence="1">Uncharacterized protein</fullName>
    </submittedName>
</protein>
<accession>A0A1D7QRS7</accession>
<dbReference type="STRING" id="632773.BBEV_0322"/>
<evidence type="ECO:0000313" key="1">
    <source>
        <dbReference type="EMBL" id="AOM81716.1"/>
    </source>
</evidence>
<proteinExistence type="predicted"/>
<keyword evidence="2" id="KW-1185">Reference proteome</keyword>
<dbReference type="PATRIC" id="fig|632773.3.peg.345"/>
<reference evidence="1 2" key="1">
    <citation type="submission" date="2015-08" db="EMBL/GenBank/DDBJ databases">
        <title>The complete genome sequence of Bacillus beveridgei MLTeJB.</title>
        <authorList>
            <person name="Hanson T.E."/>
            <person name="Mesa C."/>
            <person name="Basesman S.M."/>
            <person name="Oremland R.S."/>
        </authorList>
    </citation>
    <scope>NUCLEOTIDE SEQUENCE [LARGE SCALE GENOMIC DNA]</scope>
    <source>
        <strain evidence="1 2">MLTeJB</strain>
    </source>
</reference>
<evidence type="ECO:0000313" key="2">
    <source>
        <dbReference type="Proteomes" id="UP000094463"/>
    </source>
</evidence>
<dbReference type="KEGG" id="bbev:BBEV_0322"/>
<name>A0A1D7QRS7_9BACI</name>
<sequence length="37" mass="4389">MTVKIRTKGLIQNVNNYHRRLKGWIQRFNGVATKYLA</sequence>